<evidence type="ECO:0000259" key="3">
    <source>
        <dbReference type="SMART" id="SM00460"/>
    </source>
</evidence>
<dbReference type="Pfam" id="PF11992">
    <property type="entry name" value="TgpA_N"/>
    <property type="match status" value="1"/>
</dbReference>
<dbReference type="PANTHER" id="PTHR42736:SF1">
    <property type="entry name" value="PROTEIN-GLUTAMINE GAMMA-GLUTAMYLTRANSFERASE"/>
    <property type="match status" value="1"/>
</dbReference>
<feature type="compositionally biased region" description="Basic residues" evidence="1">
    <location>
        <begin position="876"/>
        <end position="885"/>
    </location>
</feature>
<feature type="transmembrane region" description="Helical" evidence="2">
    <location>
        <begin position="107"/>
        <end position="127"/>
    </location>
</feature>
<evidence type="ECO:0000313" key="5">
    <source>
        <dbReference type="Proteomes" id="UP000257080"/>
    </source>
</evidence>
<keyword evidence="2" id="KW-0812">Transmembrane</keyword>
<name>A0A3E0WAL1_9MICO</name>
<dbReference type="Proteomes" id="UP000257080">
    <property type="component" value="Unassembled WGS sequence"/>
</dbReference>
<dbReference type="Gene3D" id="3.10.620.30">
    <property type="match status" value="1"/>
</dbReference>
<dbReference type="PANTHER" id="PTHR42736">
    <property type="entry name" value="PROTEIN-GLUTAMINE GAMMA-GLUTAMYLTRANSFERASE"/>
    <property type="match status" value="1"/>
</dbReference>
<feature type="region of interest" description="Disordered" evidence="1">
    <location>
        <begin position="56"/>
        <end position="78"/>
    </location>
</feature>
<evidence type="ECO:0000256" key="1">
    <source>
        <dbReference type="SAM" id="MobiDB-lite"/>
    </source>
</evidence>
<dbReference type="Pfam" id="PF01841">
    <property type="entry name" value="Transglut_core"/>
    <property type="match status" value="1"/>
</dbReference>
<dbReference type="SMART" id="SM00460">
    <property type="entry name" value="TGc"/>
    <property type="match status" value="1"/>
</dbReference>
<reference evidence="4 5" key="1">
    <citation type="submission" date="2017-04" db="EMBL/GenBank/DDBJ databases">
        <title>Comparative genome analysis of Subtercola boreus.</title>
        <authorList>
            <person name="Cho Y.-J."/>
            <person name="Cho A."/>
            <person name="Kim O.-S."/>
            <person name="Lee J.-I."/>
        </authorList>
    </citation>
    <scope>NUCLEOTIDE SEQUENCE [LARGE SCALE GENOMIC DNA]</scope>
    <source>
        <strain evidence="4 5">P28004</strain>
    </source>
</reference>
<feature type="transmembrane region" description="Helical" evidence="2">
    <location>
        <begin position="246"/>
        <end position="263"/>
    </location>
</feature>
<dbReference type="RefSeq" id="WP_116419092.1">
    <property type="nucleotide sequence ID" value="NZ_NBXC01000022.1"/>
</dbReference>
<feature type="domain" description="Transglutaminase-like" evidence="3">
    <location>
        <begin position="569"/>
        <end position="644"/>
    </location>
</feature>
<sequence>MSGTRTPPRRSPRPGGASGAPGTGRSGTGGRSSGAAERYDDYGAVLGSDIGGLFGGGGGESGGGGGSGGAGSSGRGSTGSPYMLPDGSLAASYDQPNATATHRARQAALSPLIFLLIALPVGGLAPLLAGADWWWGTCLLVALVLGVAAVIRLFPVPAWVPPLGALIAWAVSITLVFAPAEALFGFLPTFDTLRTIRSLLGDAGESIAVQSVPADPVVPIVLLLCLTVGLLAVLADSLVFGLRMPALAGLVPAAILTVPYSVRQQDFDIVLFIAMAATYVLLLWGAARLGIALRLKESASIRSGRNAGRALLSGALAIALACFLPGVTPGLTPGSFRAPQTAQLPSVYSSGVDPSIQLSQDLRRTNPVLSLTYSTTSESGLYLKLVNLSDFTEGPWQPESLTEAFPLGNGFGTPDGLAADVATQPVASSMTVTGLRSDWLPVPYPATNVSGLNGDWTISPRSLTVTSVNTNTSGQNYGVTSLAVQPTAAQLAAAGTTVPDALQSFVELPRDIAPVIRNTARLVTEGETSTYDKAVALQSYFTSGAFQYSVTAPVEGHYDGGNFAAVATFLSAKSGYCIHFASAMAVMARTLGIPSRVAIGYHPGGAGTRSEDGLTTFQVYSDQLHAWPELWFDGIGWLAFEPTPGLGLTPPDYSLPNYTGAATTDPIRDSAGSTAAPTTPRAAPELDPGAVPVSDPQVQAAQQGRAWLVALGITILVVLLALAPAAWRRRRRRRRFGAMQTAEVPASIGWQEITDTARDYRFELAAGETARGFATRLGALYHMPGDEIEELLRAVERERFAPPGRAAAVTPDERERLLRDVQSIIRALSAQASTADDRRALFLPLSLLGGGPSGGGPSGAGPSGGRAGRGGGGTRGRLRFNRPTR</sequence>
<dbReference type="InterPro" id="IPR052901">
    <property type="entry name" value="Bact_TGase-like"/>
</dbReference>
<feature type="region of interest" description="Disordered" evidence="1">
    <location>
        <begin position="851"/>
        <end position="885"/>
    </location>
</feature>
<feature type="compositionally biased region" description="Gly residues" evidence="1">
    <location>
        <begin position="56"/>
        <end position="77"/>
    </location>
</feature>
<feature type="transmembrane region" description="Helical" evidence="2">
    <location>
        <begin position="166"/>
        <end position="187"/>
    </location>
</feature>
<accession>A0A3E0WAL1</accession>
<feature type="transmembrane region" description="Helical" evidence="2">
    <location>
        <begin position="217"/>
        <end position="239"/>
    </location>
</feature>
<feature type="region of interest" description="Disordered" evidence="1">
    <location>
        <begin position="1"/>
        <end position="36"/>
    </location>
</feature>
<dbReference type="EMBL" id="NBXE01000027">
    <property type="protein sequence ID" value="RFA26203.1"/>
    <property type="molecule type" value="Genomic_DNA"/>
</dbReference>
<keyword evidence="2" id="KW-0472">Membrane</keyword>
<feature type="compositionally biased region" description="Gly residues" evidence="1">
    <location>
        <begin position="851"/>
        <end position="875"/>
    </location>
</feature>
<feature type="transmembrane region" description="Helical" evidence="2">
    <location>
        <begin position="310"/>
        <end position="331"/>
    </location>
</feature>
<evidence type="ECO:0000313" key="4">
    <source>
        <dbReference type="EMBL" id="RFA26203.1"/>
    </source>
</evidence>
<feature type="compositionally biased region" description="Low complexity" evidence="1">
    <location>
        <begin position="674"/>
        <end position="683"/>
    </location>
</feature>
<dbReference type="SUPFAM" id="SSF54001">
    <property type="entry name" value="Cysteine proteinases"/>
    <property type="match status" value="1"/>
</dbReference>
<organism evidence="4 5">
    <name type="scientific">Subtercola boreus</name>
    <dbReference type="NCBI Taxonomy" id="120213"/>
    <lineage>
        <taxon>Bacteria</taxon>
        <taxon>Bacillati</taxon>
        <taxon>Actinomycetota</taxon>
        <taxon>Actinomycetes</taxon>
        <taxon>Micrococcales</taxon>
        <taxon>Microbacteriaceae</taxon>
        <taxon>Subtercola</taxon>
    </lineage>
</organism>
<protein>
    <recommendedName>
        <fullName evidence="3">Transglutaminase-like domain-containing protein</fullName>
    </recommendedName>
</protein>
<gene>
    <name evidence="4" type="ORF">B7R25_11395</name>
</gene>
<comment type="caution">
    <text evidence="4">The sequence shown here is derived from an EMBL/GenBank/DDBJ whole genome shotgun (WGS) entry which is preliminary data.</text>
</comment>
<feature type="transmembrane region" description="Helical" evidence="2">
    <location>
        <begin position="706"/>
        <end position="727"/>
    </location>
</feature>
<feature type="compositionally biased region" description="Gly residues" evidence="1">
    <location>
        <begin position="16"/>
        <end position="32"/>
    </location>
</feature>
<dbReference type="AlphaFoldDB" id="A0A3E0WAL1"/>
<dbReference type="OrthoDB" id="9804023at2"/>
<keyword evidence="2" id="KW-1133">Transmembrane helix</keyword>
<feature type="region of interest" description="Disordered" evidence="1">
    <location>
        <begin position="664"/>
        <end position="689"/>
    </location>
</feature>
<proteinExistence type="predicted"/>
<evidence type="ECO:0000256" key="2">
    <source>
        <dbReference type="SAM" id="Phobius"/>
    </source>
</evidence>
<feature type="transmembrane region" description="Helical" evidence="2">
    <location>
        <begin position="133"/>
        <end position="154"/>
    </location>
</feature>
<dbReference type="InterPro" id="IPR021878">
    <property type="entry name" value="TgpA_N"/>
</dbReference>
<dbReference type="InterPro" id="IPR038765">
    <property type="entry name" value="Papain-like_cys_pep_sf"/>
</dbReference>
<feature type="transmembrane region" description="Helical" evidence="2">
    <location>
        <begin position="269"/>
        <end position="289"/>
    </location>
</feature>
<dbReference type="InterPro" id="IPR002931">
    <property type="entry name" value="Transglutaminase-like"/>
</dbReference>